<keyword evidence="5" id="KW-0966">Cell projection</keyword>
<dbReference type="PANTHER" id="PTHR21683">
    <property type="entry name" value="COILED-COIL DOMAIN-CONTAINING PROTEIN 42 LIKE-2-LIKE-RELATED"/>
    <property type="match status" value="1"/>
</dbReference>
<gene>
    <name evidence="5" type="ORF">M9Y10_044088</name>
</gene>
<reference evidence="5 6" key="1">
    <citation type="submission" date="2024-04" db="EMBL/GenBank/DDBJ databases">
        <title>Tritrichomonas musculus Genome.</title>
        <authorList>
            <person name="Alves-Ferreira E."/>
            <person name="Grigg M."/>
            <person name="Lorenzi H."/>
            <person name="Galac M."/>
        </authorList>
    </citation>
    <scope>NUCLEOTIDE SEQUENCE [LARGE SCALE GENOMIC DNA]</scope>
    <source>
        <strain evidence="5 6">EAF2021</strain>
    </source>
</reference>
<proteinExistence type="predicted"/>
<evidence type="ECO:0000256" key="3">
    <source>
        <dbReference type="SAM" id="MobiDB-lite"/>
    </source>
</evidence>
<evidence type="ECO:0000313" key="5">
    <source>
        <dbReference type="EMBL" id="KAK8884962.1"/>
    </source>
</evidence>
<feature type="compositionally biased region" description="Basic and acidic residues" evidence="3">
    <location>
        <begin position="435"/>
        <end position="452"/>
    </location>
</feature>
<feature type="region of interest" description="Disordered" evidence="3">
    <location>
        <begin position="23"/>
        <end position="48"/>
    </location>
</feature>
<dbReference type="InterPro" id="IPR051147">
    <property type="entry name" value="CFAP_domain-containing"/>
</dbReference>
<feature type="coiled-coil region" evidence="2">
    <location>
        <begin position="374"/>
        <end position="413"/>
    </location>
</feature>
<comment type="caution">
    <text evidence="5">The sequence shown here is derived from an EMBL/GenBank/DDBJ whole genome shotgun (WGS) entry which is preliminary data.</text>
</comment>
<name>A0ABR2K1J1_9EUKA</name>
<evidence type="ECO:0000313" key="6">
    <source>
        <dbReference type="Proteomes" id="UP001470230"/>
    </source>
</evidence>
<dbReference type="EMBL" id="JAPFFF010000008">
    <property type="protein sequence ID" value="KAK8884962.1"/>
    <property type="molecule type" value="Genomic_DNA"/>
</dbReference>
<sequence>MIDREDSLDNIAMATKKTPRSARRYVNPFVMPEGSDRFGYREEENEQQRRELEKVHQMSLIQRTDRMQPSIPSLVNRTIRPQEPKTSKSNQNAPREIKPIQPESPNVVKSMRMTEFVAEKREIFLIQLIIDRKNKEVQRLNNQIKSEEDQLQETEMKIVEASNEYKMSSAQIEASLARARKSSETATKKRVELQKELRCQQQTVSLIRSDIMKNEDLLENYKQCKEFLESVKPDYANFDDYFKGPEVLLKHFDDMEQENLFLLDQYQNRQDEIEKDQKKYEKDLVESSEMLTQVSKKVETIPQVEIEDLQLSPGNVQQSIQIDKETARLTELIKKTFLHCFGKPSTDTPISMLELIEKAMNDLYERIQYVKPSFRNEKMTIKDKQRHLQELREESDRKEAQQHEKMMKAYERAKQPIKKKSGRPVPRRMLPNMFIKKDEEAERRRAEERQRIDNLLYGPDLD</sequence>
<feature type="compositionally biased region" description="Basic and acidic residues" evidence="3">
    <location>
        <begin position="34"/>
        <end position="48"/>
    </location>
</feature>
<evidence type="ECO:0000259" key="4">
    <source>
        <dbReference type="Pfam" id="PF13863"/>
    </source>
</evidence>
<dbReference type="PANTHER" id="PTHR21683:SF3">
    <property type="entry name" value="CILIA AND FLAGELLA ASSOCIATED PROTEIN 100"/>
    <property type="match status" value="1"/>
</dbReference>
<evidence type="ECO:0000256" key="1">
    <source>
        <dbReference type="ARBA" id="ARBA00023054"/>
    </source>
</evidence>
<accession>A0ABR2K1J1</accession>
<keyword evidence="5" id="KW-0969">Cilium</keyword>
<feature type="compositionally biased region" description="Basic residues" evidence="3">
    <location>
        <begin position="415"/>
        <end position="426"/>
    </location>
</feature>
<evidence type="ECO:0000256" key="2">
    <source>
        <dbReference type="SAM" id="Coils"/>
    </source>
</evidence>
<dbReference type="Pfam" id="PF13863">
    <property type="entry name" value="DUF4200"/>
    <property type="match status" value="1"/>
</dbReference>
<keyword evidence="1 2" id="KW-0175">Coiled coil</keyword>
<dbReference type="Proteomes" id="UP001470230">
    <property type="component" value="Unassembled WGS sequence"/>
</dbReference>
<feature type="coiled-coil region" evidence="2">
    <location>
        <begin position="130"/>
        <end position="203"/>
    </location>
</feature>
<protein>
    <submittedName>
        <fullName evidence="5">Cilia- and flagella-associated protein 100</fullName>
    </submittedName>
</protein>
<keyword evidence="5" id="KW-0282">Flagellum</keyword>
<feature type="domain" description="DUF4200" evidence="4">
    <location>
        <begin position="116"/>
        <end position="233"/>
    </location>
</feature>
<feature type="region of interest" description="Disordered" evidence="3">
    <location>
        <begin position="72"/>
        <end position="105"/>
    </location>
</feature>
<keyword evidence="6" id="KW-1185">Reference proteome</keyword>
<dbReference type="InterPro" id="IPR025252">
    <property type="entry name" value="DUF4200"/>
</dbReference>
<organism evidence="5 6">
    <name type="scientific">Tritrichomonas musculus</name>
    <dbReference type="NCBI Taxonomy" id="1915356"/>
    <lineage>
        <taxon>Eukaryota</taxon>
        <taxon>Metamonada</taxon>
        <taxon>Parabasalia</taxon>
        <taxon>Tritrichomonadida</taxon>
        <taxon>Tritrichomonadidae</taxon>
        <taxon>Tritrichomonas</taxon>
    </lineage>
</organism>
<feature type="region of interest" description="Disordered" evidence="3">
    <location>
        <begin position="413"/>
        <end position="462"/>
    </location>
</feature>